<feature type="compositionally biased region" description="Polar residues" evidence="1">
    <location>
        <begin position="1"/>
        <end position="13"/>
    </location>
</feature>
<dbReference type="Proteomes" id="UP001185927">
    <property type="component" value="Unassembled WGS sequence"/>
</dbReference>
<accession>A0ABU4BQ49</accession>
<comment type="caution">
    <text evidence="2">The sequence shown here is derived from an EMBL/GenBank/DDBJ whole genome shotgun (WGS) entry which is preliminary data.</text>
</comment>
<proteinExistence type="predicted"/>
<dbReference type="RefSeq" id="WP_317540892.1">
    <property type="nucleotide sequence ID" value="NZ_JAWLKB010000002.1"/>
</dbReference>
<reference evidence="2 3" key="1">
    <citation type="submission" date="2023-10" db="EMBL/GenBank/DDBJ databases">
        <title>Development of a sustainable strategy for remediation of hydrocarbon-contaminated territories based on the waste exchange concept.</title>
        <authorList>
            <person name="Krivoruchko A."/>
        </authorList>
    </citation>
    <scope>NUCLEOTIDE SEQUENCE [LARGE SCALE GENOMIC DNA]</scope>
    <source>
        <strain evidence="2 3">IEGM 1203</strain>
    </source>
</reference>
<feature type="region of interest" description="Disordered" evidence="1">
    <location>
        <begin position="1"/>
        <end position="27"/>
    </location>
</feature>
<evidence type="ECO:0000313" key="2">
    <source>
        <dbReference type="EMBL" id="MDV6266354.1"/>
    </source>
</evidence>
<protein>
    <submittedName>
        <fullName evidence="2">Uncharacterized protein</fullName>
    </submittedName>
</protein>
<sequence>MAHATQSSRSESPQAARALAQVGGSPDIGHPLAAREHDWIQGFDYLMDSLDLARRTLSKALVAHLS</sequence>
<name>A0ABU4BQ49_RHOGO</name>
<dbReference type="EMBL" id="JAWLKB010000002">
    <property type="protein sequence ID" value="MDV6266354.1"/>
    <property type="molecule type" value="Genomic_DNA"/>
</dbReference>
<evidence type="ECO:0000313" key="3">
    <source>
        <dbReference type="Proteomes" id="UP001185927"/>
    </source>
</evidence>
<keyword evidence="3" id="KW-1185">Reference proteome</keyword>
<organism evidence="2 3">
    <name type="scientific">Rhodococcus globerulus</name>
    <dbReference type="NCBI Taxonomy" id="33008"/>
    <lineage>
        <taxon>Bacteria</taxon>
        <taxon>Bacillati</taxon>
        <taxon>Actinomycetota</taxon>
        <taxon>Actinomycetes</taxon>
        <taxon>Mycobacteriales</taxon>
        <taxon>Nocardiaceae</taxon>
        <taxon>Rhodococcus</taxon>
    </lineage>
</organism>
<gene>
    <name evidence="2" type="ORF">R3Q16_07050</name>
</gene>
<evidence type="ECO:0000256" key="1">
    <source>
        <dbReference type="SAM" id="MobiDB-lite"/>
    </source>
</evidence>